<name>A0A371CZ90_9APHY</name>
<keyword evidence="4" id="KW-0963">Cytoplasm</keyword>
<evidence type="ECO:0000256" key="11">
    <source>
        <dbReference type="SAM" id="MobiDB-lite"/>
    </source>
</evidence>
<feature type="compositionally biased region" description="Low complexity" evidence="11">
    <location>
        <begin position="300"/>
        <end position="310"/>
    </location>
</feature>
<gene>
    <name evidence="13" type="ORF">OH76DRAFT_1444485</name>
</gene>
<dbReference type="STRING" id="139420.A0A371CZ90"/>
<feature type="transmembrane region" description="Helical" evidence="12">
    <location>
        <begin position="49"/>
        <end position="67"/>
    </location>
</feature>
<evidence type="ECO:0000256" key="3">
    <source>
        <dbReference type="ARBA" id="ARBA00010998"/>
    </source>
</evidence>
<dbReference type="PANTHER" id="PTHR20996">
    <property type="entry name" value="NUCLEAR ENVELOPE PHOSPHATASE-REGULATORY SUBUNIT 1"/>
    <property type="match status" value="1"/>
</dbReference>
<dbReference type="PANTHER" id="PTHR20996:SF1">
    <property type="entry name" value="NUCLEAR ENVELOPE PHOSPHATASE-REGULATORY SUBUNIT 1"/>
    <property type="match status" value="1"/>
</dbReference>
<evidence type="ECO:0000256" key="8">
    <source>
        <dbReference type="ARBA" id="ARBA00023136"/>
    </source>
</evidence>
<feature type="region of interest" description="Disordered" evidence="11">
    <location>
        <begin position="269"/>
        <end position="345"/>
    </location>
</feature>
<dbReference type="GO" id="GO:0031965">
    <property type="term" value="C:nuclear membrane"/>
    <property type="evidence" value="ECO:0007669"/>
    <property type="project" value="UniProtKB-SubCell"/>
</dbReference>
<dbReference type="GO" id="GO:0006629">
    <property type="term" value="P:lipid metabolic process"/>
    <property type="evidence" value="ECO:0007669"/>
    <property type="project" value="UniProtKB-KW"/>
</dbReference>
<protein>
    <recommendedName>
        <fullName evidence="10">Transmembrane protein 188</fullName>
    </recommendedName>
</protein>
<feature type="region of interest" description="Disordered" evidence="11">
    <location>
        <begin position="172"/>
        <end position="215"/>
    </location>
</feature>
<comment type="similarity">
    <text evidence="3">Belongs to the CNEP1R1 family.</text>
</comment>
<evidence type="ECO:0000256" key="9">
    <source>
        <dbReference type="ARBA" id="ARBA00023242"/>
    </source>
</evidence>
<dbReference type="InterPro" id="IPR005605">
    <property type="entry name" value="Spo7"/>
</dbReference>
<feature type="compositionally biased region" description="Low complexity" evidence="11">
    <location>
        <begin position="269"/>
        <end position="290"/>
    </location>
</feature>
<proteinExistence type="inferred from homology"/>
<evidence type="ECO:0000256" key="7">
    <source>
        <dbReference type="ARBA" id="ARBA00023098"/>
    </source>
</evidence>
<feature type="transmembrane region" description="Helical" evidence="12">
    <location>
        <begin position="99"/>
        <end position="121"/>
    </location>
</feature>
<evidence type="ECO:0000256" key="5">
    <source>
        <dbReference type="ARBA" id="ARBA00022692"/>
    </source>
</evidence>
<dbReference type="Pfam" id="PF03907">
    <property type="entry name" value="Spo7"/>
    <property type="match status" value="1"/>
</dbReference>
<dbReference type="GO" id="GO:0071595">
    <property type="term" value="C:Nem1-Spo7 phosphatase complex"/>
    <property type="evidence" value="ECO:0007669"/>
    <property type="project" value="InterPro"/>
</dbReference>
<evidence type="ECO:0000256" key="4">
    <source>
        <dbReference type="ARBA" id="ARBA00022490"/>
    </source>
</evidence>
<keyword evidence="14" id="KW-1185">Reference proteome</keyword>
<accession>A0A371CZ90</accession>
<feature type="compositionally biased region" description="Low complexity" evidence="11">
    <location>
        <begin position="186"/>
        <end position="202"/>
    </location>
</feature>
<evidence type="ECO:0000256" key="12">
    <source>
        <dbReference type="SAM" id="Phobius"/>
    </source>
</evidence>
<dbReference type="Proteomes" id="UP000256964">
    <property type="component" value="Unassembled WGS sequence"/>
</dbReference>
<keyword evidence="6 12" id="KW-1133">Transmembrane helix</keyword>
<organism evidence="13 14">
    <name type="scientific">Lentinus brumalis</name>
    <dbReference type="NCBI Taxonomy" id="2498619"/>
    <lineage>
        <taxon>Eukaryota</taxon>
        <taxon>Fungi</taxon>
        <taxon>Dikarya</taxon>
        <taxon>Basidiomycota</taxon>
        <taxon>Agaricomycotina</taxon>
        <taxon>Agaricomycetes</taxon>
        <taxon>Polyporales</taxon>
        <taxon>Polyporaceae</taxon>
        <taxon>Lentinus</taxon>
    </lineage>
</organism>
<dbReference type="OrthoDB" id="5599171at2759"/>
<evidence type="ECO:0000313" key="13">
    <source>
        <dbReference type="EMBL" id="RDX45598.1"/>
    </source>
</evidence>
<evidence type="ECO:0000256" key="1">
    <source>
        <dbReference type="ARBA" id="ARBA00004232"/>
    </source>
</evidence>
<keyword evidence="8 12" id="KW-0472">Membrane</keyword>
<keyword evidence="7" id="KW-0443">Lipid metabolism</keyword>
<evidence type="ECO:0000256" key="2">
    <source>
        <dbReference type="ARBA" id="ARBA00004496"/>
    </source>
</evidence>
<dbReference type="GO" id="GO:0019888">
    <property type="term" value="F:protein phosphatase regulator activity"/>
    <property type="evidence" value="ECO:0007669"/>
    <property type="project" value="InterPro"/>
</dbReference>
<evidence type="ECO:0000256" key="10">
    <source>
        <dbReference type="ARBA" id="ARBA00030458"/>
    </source>
</evidence>
<evidence type="ECO:0000313" key="14">
    <source>
        <dbReference type="Proteomes" id="UP000256964"/>
    </source>
</evidence>
<dbReference type="AlphaFoldDB" id="A0A371CZ90"/>
<dbReference type="InterPro" id="IPR019168">
    <property type="entry name" value="NEP1-R1"/>
</dbReference>
<keyword evidence="9" id="KW-0539">Nucleus</keyword>
<dbReference type="GO" id="GO:0005737">
    <property type="term" value="C:cytoplasm"/>
    <property type="evidence" value="ECO:0007669"/>
    <property type="project" value="UniProtKB-SubCell"/>
</dbReference>
<keyword evidence="5 12" id="KW-0812">Transmembrane</keyword>
<reference evidence="13 14" key="1">
    <citation type="journal article" date="2018" name="Biotechnol. Biofuels">
        <title>Integrative visual omics of the white-rot fungus Polyporus brumalis exposes the biotechnological potential of its oxidative enzymes for delignifying raw plant biomass.</title>
        <authorList>
            <person name="Miyauchi S."/>
            <person name="Rancon A."/>
            <person name="Drula E."/>
            <person name="Hage H."/>
            <person name="Chaduli D."/>
            <person name="Favel A."/>
            <person name="Grisel S."/>
            <person name="Henrissat B."/>
            <person name="Herpoel-Gimbert I."/>
            <person name="Ruiz-Duenas F.J."/>
            <person name="Chevret D."/>
            <person name="Hainaut M."/>
            <person name="Lin J."/>
            <person name="Wang M."/>
            <person name="Pangilinan J."/>
            <person name="Lipzen A."/>
            <person name="Lesage-Meessen L."/>
            <person name="Navarro D."/>
            <person name="Riley R."/>
            <person name="Grigoriev I.V."/>
            <person name="Zhou S."/>
            <person name="Raouche S."/>
            <person name="Rosso M.N."/>
        </authorList>
    </citation>
    <scope>NUCLEOTIDE SEQUENCE [LARGE SCALE GENOMIC DNA]</scope>
    <source>
        <strain evidence="13 14">BRFM 1820</strain>
    </source>
</reference>
<sequence>MAPRPTLPSPAGSFYPPNDIATHRDLLLFEERLKTNAAALNRRKRRYQLFLVQLLVISAFLLCEVVLQTNMLSYPYKWFLHQLLPDIYPEDADVTVHPYFASGLLFVSVTTLVLFFASGMYSEKISYANRYVPHANRALRSFNMYLNMRQPPLRSKLPFNPFAFLFARPSPPTSPISPHSPRRRSPSPSSGGSSRRSSSVPIAPIPPASNPRGELIFSSRVDRGFRESYDRYRAQFERRREERERAAYAQTWIGWIHLKMPWKHQLPPAASPLPGSGSGASTPVGSVRLPGGRGRGSGSPAGSRRSSPVPAGARTGRRISGPLGGGGGTSPVHPLAGESLKGADT</sequence>
<evidence type="ECO:0000256" key="6">
    <source>
        <dbReference type="ARBA" id="ARBA00022989"/>
    </source>
</evidence>
<dbReference type="EMBL" id="KZ857436">
    <property type="protein sequence ID" value="RDX45598.1"/>
    <property type="molecule type" value="Genomic_DNA"/>
</dbReference>
<comment type="subcellular location">
    <subcellularLocation>
        <location evidence="2">Cytoplasm</location>
    </subcellularLocation>
    <subcellularLocation>
        <location evidence="1">Nucleus membrane</location>
        <topology evidence="1">Multi-pass membrane protein</topology>
    </subcellularLocation>
</comment>